<dbReference type="PATRIC" id="fig|797209.4.peg.634"/>
<dbReference type="STRING" id="797209.GCA_000376445_01574"/>
<dbReference type="RefSeq" id="WP_007976969.1">
    <property type="nucleotide sequence ID" value="NZ_AEMG01000002.1"/>
</dbReference>
<evidence type="ECO:0000313" key="3">
    <source>
        <dbReference type="EMBL" id="SHK61049.1"/>
    </source>
</evidence>
<dbReference type="EMBL" id="FRAN01000002">
    <property type="protein sequence ID" value="SHK61049.1"/>
    <property type="molecule type" value="Genomic_DNA"/>
</dbReference>
<name>E7QPG3_HALPU</name>
<evidence type="ECO:0000259" key="1">
    <source>
        <dbReference type="SMART" id="SM00849"/>
    </source>
</evidence>
<dbReference type="EMBL" id="AEMG01000002">
    <property type="protein sequence ID" value="EFW94124.1"/>
    <property type="molecule type" value="Genomic_DNA"/>
</dbReference>
<dbReference type="SUPFAM" id="SSF56281">
    <property type="entry name" value="Metallo-hydrolase/oxidoreductase"/>
    <property type="match status" value="1"/>
</dbReference>
<evidence type="ECO:0000313" key="4">
    <source>
        <dbReference type="Proteomes" id="UP000003751"/>
    </source>
</evidence>
<organism evidence="2 4">
    <name type="scientific">Haladaptatus paucihalophilus DX253</name>
    <dbReference type="NCBI Taxonomy" id="797209"/>
    <lineage>
        <taxon>Archaea</taxon>
        <taxon>Methanobacteriati</taxon>
        <taxon>Methanobacteriota</taxon>
        <taxon>Stenosarchaea group</taxon>
        <taxon>Halobacteria</taxon>
        <taxon>Halobacteriales</taxon>
        <taxon>Haladaptataceae</taxon>
        <taxon>Haladaptatus</taxon>
    </lineage>
</organism>
<dbReference type="PANTHER" id="PTHR42951:SF4">
    <property type="entry name" value="ACYL-COENZYME A THIOESTERASE MBLAC2"/>
    <property type="match status" value="1"/>
</dbReference>
<reference evidence="5" key="3">
    <citation type="submission" date="2016-11" db="EMBL/GenBank/DDBJ databases">
        <authorList>
            <person name="Varghese N."/>
            <person name="Submissions S."/>
        </authorList>
    </citation>
    <scope>NUCLEOTIDE SEQUENCE [LARGE SCALE GENOMIC DNA]</scope>
    <source>
        <strain evidence="5">DX253</strain>
    </source>
</reference>
<protein>
    <submittedName>
        <fullName evidence="2">Beta-lactamase domain protein</fullName>
    </submittedName>
    <submittedName>
        <fullName evidence="3">Glyoxylase, beta-lactamase superfamily II</fullName>
    </submittedName>
</protein>
<evidence type="ECO:0000313" key="5">
    <source>
        <dbReference type="Proteomes" id="UP000184203"/>
    </source>
</evidence>
<dbReference type="InterPro" id="IPR001279">
    <property type="entry name" value="Metallo-B-lactamas"/>
</dbReference>
<dbReference type="Proteomes" id="UP000184203">
    <property type="component" value="Unassembled WGS sequence"/>
</dbReference>
<dbReference type="Proteomes" id="UP000003751">
    <property type="component" value="Unassembled WGS sequence"/>
</dbReference>
<dbReference type="eggNOG" id="arCOG00504">
    <property type="taxonomic scope" value="Archaea"/>
</dbReference>
<dbReference type="InterPro" id="IPR050855">
    <property type="entry name" value="NDM-1-like"/>
</dbReference>
<dbReference type="SMART" id="SM00849">
    <property type="entry name" value="Lactamase_B"/>
    <property type="match status" value="1"/>
</dbReference>
<proteinExistence type="predicted"/>
<evidence type="ECO:0000313" key="2">
    <source>
        <dbReference type="EMBL" id="EFW94124.1"/>
    </source>
</evidence>
<dbReference type="CDD" id="cd07721">
    <property type="entry name" value="yflN-like_MBL-fold"/>
    <property type="match status" value="1"/>
</dbReference>
<dbReference type="PANTHER" id="PTHR42951">
    <property type="entry name" value="METALLO-BETA-LACTAMASE DOMAIN-CONTAINING"/>
    <property type="match status" value="1"/>
</dbReference>
<dbReference type="Pfam" id="PF00753">
    <property type="entry name" value="Lactamase_B"/>
    <property type="match status" value="1"/>
</dbReference>
<reference evidence="2 4" key="1">
    <citation type="journal article" date="2014" name="ISME J.">
        <title>Trehalose/2-sulfotrehalose biosynthesis and glycine-betaine uptake are widely spread mechanisms for osmoadaptation in the Halobacteriales.</title>
        <authorList>
            <person name="Youssef N.H."/>
            <person name="Savage-Ashlock K.N."/>
            <person name="McCully A.L."/>
            <person name="Luedtke B."/>
            <person name="Shaw E.I."/>
            <person name="Hoff W.D."/>
            <person name="Elshahed M.S."/>
        </authorList>
    </citation>
    <scope>NUCLEOTIDE SEQUENCE [LARGE SCALE GENOMIC DNA]</scope>
    <source>
        <strain evidence="2 4">DX253</strain>
    </source>
</reference>
<reference evidence="3" key="2">
    <citation type="submission" date="2016-11" db="EMBL/GenBank/DDBJ databases">
        <authorList>
            <person name="Jaros S."/>
            <person name="Januszkiewicz K."/>
            <person name="Wedrychowicz H."/>
        </authorList>
    </citation>
    <scope>NUCLEOTIDE SEQUENCE [LARGE SCALE GENOMIC DNA]</scope>
    <source>
        <strain evidence="3">DX253</strain>
    </source>
</reference>
<accession>E7QPG3</accession>
<dbReference type="AlphaFoldDB" id="E7QPG3"/>
<dbReference type="Gene3D" id="3.60.15.10">
    <property type="entry name" value="Ribonuclease Z/Hydroxyacylglutathione hydrolase-like"/>
    <property type="match status" value="1"/>
</dbReference>
<keyword evidence="5" id="KW-1185">Reference proteome</keyword>
<gene>
    <name evidence="3" type="ORF">SAMN05444342_1845</name>
    <name evidence="2" type="ORF">ZOD2009_03235</name>
</gene>
<dbReference type="InterPro" id="IPR036866">
    <property type="entry name" value="RibonucZ/Hydroxyglut_hydro"/>
</dbReference>
<feature type="domain" description="Metallo-beta-lactamase" evidence="1">
    <location>
        <begin position="16"/>
        <end position="204"/>
    </location>
</feature>
<dbReference type="OrthoDB" id="197151at2157"/>
<sequence length="223" mass="24243">MVTQLADDVWWLDLGSVNCYLADDGGDLTLVDAGTPFDSGDIMRGVREAGYSINDVDRVLLTHYDFDHVGSLARLPLNAPVYAGAADAPLLSRADAPDWHNHKGALQRVTRPLLSRPDEEIRPIEDGDEIGSFTAYATPGHSPGHTSYVSESLGVAFLGDLVRENHGKLEPSSWAISYDTEAVHDSIVSLESRTPEFEVAAMGHGVPFLREGSERLRELVASM</sequence>